<evidence type="ECO:0000313" key="2">
    <source>
        <dbReference type="Proteomes" id="UP001386955"/>
    </source>
</evidence>
<gene>
    <name evidence="1" type="ORF">VNO78_26017</name>
</gene>
<accession>A0AAN9XFU4</accession>
<proteinExistence type="predicted"/>
<keyword evidence="2" id="KW-1185">Reference proteome</keyword>
<dbReference type="AlphaFoldDB" id="A0AAN9XFU4"/>
<reference evidence="1 2" key="1">
    <citation type="submission" date="2024-01" db="EMBL/GenBank/DDBJ databases">
        <title>The genomes of 5 underutilized Papilionoideae crops provide insights into root nodulation and disease resistanc.</title>
        <authorList>
            <person name="Jiang F."/>
        </authorList>
    </citation>
    <scope>NUCLEOTIDE SEQUENCE [LARGE SCALE GENOMIC DNA]</scope>
    <source>
        <strain evidence="1">DUOXIRENSHENG_FW03</strain>
        <tissue evidence="1">Leaves</tissue>
    </source>
</reference>
<comment type="caution">
    <text evidence="1">The sequence shown here is derived from an EMBL/GenBank/DDBJ whole genome shotgun (WGS) entry which is preliminary data.</text>
</comment>
<name>A0AAN9XFU4_PSOTE</name>
<sequence length="74" mass="8510">MTMKNPSGGPRQRPRQHLQINIAISRSHLSTVRWILSQIQRSQTTHHRLSNIPLLVQYISHPSLSHQPLTPFSP</sequence>
<dbReference type="EMBL" id="JAYMYS010000006">
    <property type="protein sequence ID" value="KAK7390660.1"/>
    <property type="molecule type" value="Genomic_DNA"/>
</dbReference>
<evidence type="ECO:0000313" key="1">
    <source>
        <dbReference type="EMBL" id="KAK7390660.1"/>
    </source>
</evidence>
<organism evidence="1 2">
    <name type="scientific">Psophocarpus tetragonolobus</name>
    <name type="common">Winged bean</name>
    <name type="synonym">Dolichos tetragonolobus</name>
    <dbReference type="NCBI Taxonomy" id="3891"/>
    <lineage>
        <taxon>Eukaryota</taxon>
        <taxon>Viridiplantae</taxon>
        <taxon>Streptophyta</taxon>
        <taxon>Embryophyta</taxon>
        <taxon>Tracheophyta</taxon>
        <taxon>Spermatophyta</taxon>
        <taxon>Magnoliopsida</taxon>
        <taxon>eudicotyledons</taxon>
        <taxon>Gunneridae</taxon>
        <taxon>Pentapetalae</taxon>
        <taxon>rosids</taxon>
        <taxon>fabids</taxon>
        <taxon>Fabales</taxon>
        <taxon>Fabaceae</taxon>
        <taxon>Papilionoideae</taxon>
        <taxon>50 kb inversion clade</taxon>
        <taxon>NPAAA clade</taxon>
        <taxon>indigoferoid/millettioid clade</taxon>
        <taxon>Phaseoleae</taxon>
        <taxon>Psophocarpus</taxon>
    </lineage>
</organism>
<protein>
    <submittedName>
        <fullName evidence="1">Uncharacterized protein</fullName>
    </submittedName>
</protein>
<dbReference type="Proteomes" id="UP001386955">
    <property type="component" value="Unassembled WGS sequence"/>
</dbReference>